<sequence>MEHTEVLAVNRVDRPSQVVNLNLFFSFLFFLVIGLWGALRFFGHDASEDEYLIKNSILVFAAFLLLPFSLWTLVYRKDWFGVVALAPSIFIMPAFFVSAINQNYDPYTGISGLIFVPLVMCGVAISVIFFFRRFENKIFWTIAGLAISVLVVLDLVVLFFWLTRSILLLLTISLPVYLLYKAFRDNAEVLSLLSPGKLLSATLKTLALWSPLSIFIIAGLLMGNFINDLALRINEHAFNSAEQVTESALAFEDCSWYDLVCKKTESIKQQVRQSLETSKQRFNAKELVVQILSHLALLSNVIFIFLAVKSFFYVFARVGVSKKYGLHATLAKQYRVSSQSLASNINLVGQEYTTPPLNTEIFYVVRTLEASGCPPMIKVPQWSCGRCS</sequence>
<feature type="transmembrane region" description="Helical" evidence="1">
    <location>
        <begin position="138"/>
        <end position="160"/>
    </location>
</feature>
<dbReference type="AlphaFoldDB" id="A0A495V8H8"/>
<protein>
    <submittedName>
        <fullName evidence="2">Uncharacterized protein</fullName>
    </submittedName>
</protein>
<feature type="transmembrane region" description="Helical" evidence="1">
    <location>
        <begin position="203"/>
        <end position="226"/>
    </location>
</feature>
<feature type="transmembrane region" description="Helical" evidence="1">
    <location>
        <begin position="21"/>
        <end position="39"/>
    </location>
</feature>
<feature type="transmembrane region" description="Helical" evidence="1">
    <location>
        <begin position="51"/>
        <end position="72"/>
    </location>
</feature>
<evidence type="ECO:0000313" key="3">
    <source>
        <dbReference type="Proteomes" id="UP000274556"/>
    </source>
</evidence>
<dbReference type="EMBL" id="RBXL01000001">
    <property type="protein sequence ID" value="RKT44677.1"/>
    <property type="molecule type" value="Genomic_DNA"/>
</dbReference>
<keyword evidence="1" id="KW-1133">Transmembrane helix</keyword>
<accession>A0A495V8H8</accession>
<feature type="transmembrane region" description="Helical" evidence="1">
    <location>
        <begin position="112"/>
        <end position="131"/>
    </location>
</feature>
<name>A0A495V8H8_9GAMM</name>
<gene>
    <name evidence="2" type="ORF">BDD21_2071</name>
</gene>
<organism evidence="2 3">
    <name type="scientific">Thiocapsa rosea</name>
    <dbReference type="NCBI Taxonomy" id="69360"/>
    <lineage>
        <taxon>Bacteria</taxon>
        <taxon>Pseudomonadati</taxon>
        <taxon>Pseudomonadota</taxon>
        <taxon>Gammaproteobacteria</taxon>
        <taxon>Chromatiales</taxon>
        <taxon>Chromatiaceae</taxon>
        <taxon>Thiocapsa</taxon>
    </lineage>
</organism>
<reference evidence="2 3" key="1">
    <citation type="submission" date="2018-10" db="EMBL/GenBank/DDBJ databases">
        <title>Genomic Encyclopedia of Archaeal and Bacterial Type Strains, Phase II (KMG-II): from individual species to whole genera.</title>
        <authorList>
            <person name="Goeker M."/>
        </authorList>
    </citation>
    <scope>NUCLEOTIDE SEQUENCE [LARGE SCALE GENOMIC DNA]</scope>
    <source>
        <strain evidence="2 3">DSM 235</strain>
    </source>
</reference>
<comment type="caution">
    <text evidence="2">The sequence shown here is derived from an EMBL/GenBank/DDBJ whole genome shotgun (WGS) entry which is preliminary data.</text>
</comment>
<evidence type="ECO:0000313" key="2">
    <source>
        <dbReference type="EMBL" id="RKT44677.1"/>
    </source>
</evidence>
<dbReference type="RefSeq" id="WP_147431044.1">
    <property type="nucleotide sequence ID" value="NZ_RBXL01000001.1"/>
</dbReference>
<keyword evidence="3" id="KW-1185">Reference proteome</keyword>
<dbReference type="Proteomes" id="UP000274556">
    <property type="component" value="Unassembled WGS sequence"/>
</dbReference>
<proteinExistence type="predicted"/>
<feature type="transmembrane region" description="Helical" evidence="1">
    <location>
        <begin position="291"/>
        <end position="316"/>
    </location>
</feature>
<feature type="transmembrane region" description="Helical" evidence="1">
    <location>
        <begin position="79"/>
        <end position="100"/>
    </location>
</feature>
<keyword evidence="1" id="KW-0472">Membrane</keyword>
<keyword evidence="1" id="KW-0812">Transmembrane</keyword>
<evidence type="ECO:0000256" key="1">
    <source>
        <dbReference type="SAM" id="Phobius"/>
    </source>
</evidence>